<keyword evidence="2" id="KW-0326">Glycosidase</keyword>
<dbReference type="RefSeq" id="WP_183772319.1">
    <property type="nucleotide sequence ID" value="NZ_JACHFW010000003.1"/>
</dbReference>
<name>A0A7W8H9A5_9FIRM</name>
<dbReference type="GO" id="GO:0004565">
    <property type="term" value="F:beta-galactosidase activity"/>
    <property type="evidence" value="ECO:0007669"/>
    <property type="project" value="InterPro"/>
</dbReference>
<dbReference type="InterPro" id="IPR013529">
    <property type="entry name" value="Glyco_hydro_42_N"/>
</dbReference>
<dbReference type="InterPro" id="IPR017853">
    <property type="entry name" value="GH"/>
</dbReference>
<dbReference type="Proteomes" id="UP000543642">
    <property type="component" value="Unassembled WGS sequence"/>
</dbReference>
<evidence type="ECO:0000256" key="1">
    <source>
        <dbReference type="ARBA" id="ARBA00022801"/>
    </source>
</evidence>
<protein>
    <recommendedName>
        <fullName evidence="7">Beta-galactosidase</fullName>
    </recommendedName>
</protein>
<organism evidence="5 6">
    <name type="scientific">Catenibacillus scindens</name>
    <dbReference type="NCBI Taxonomy" id="673271"/>
    <lineage>
        <taxon>Bacteria</taxon>
        <taxon>Bacillati</taxon>
        <taxon>Bacillota</taxon>
        <taxon>Clostridia</taxon>
        <taxon>Lachnospirales</taxon>
        <taxon>Lachnospiraceae</taxon>
        <taxon>Catenibacillus</taxon>
    </lineage>
</organism>
<accession>A0A7W8H9A5</accession>
<dbReference type="GO" id="GO:0009341">
    <property type="term" value="C:beta-galactosidase complex"/>
    <property type="evidence" value="ECO:0007669"/>
    <property type="project" value="InterPro"/>
</dbReference>
<evidence type="ECO:0000259" key="3">
    <source>
        <dbReference type="Pfam" id="PF02449"/>
    </source>
</evidence>
<feature type="domain" description="DUF5597" evidence="4">
    <location>
        <begin position="385"/>
        <end position="503"/>
    </location>
</feature>
<sequence>MSKIPYIGEVNGIKTLFVDDRPFFVRGGELHNSSSSSLEYMEEKVWPMLRGLNMNTVVLPVAWENIEPTEGGFDFSLVDGLLDQARREGMKLVILWFGLWKNSESNYVPMWVKRNYETYWRAENAKGDKLNIISPFCKAAVEKDALAFGKLLEHLKDVDSEDNTVIFLQVENEIGVLHSERDFSAGAESLFQSAVPEDIKTLFDGDERFPANMDGQSWPEVFGENACEMFMCWGYANAVETIVQSGQRQYKLPMYANAWLEQHPWRPGTYPCGGPIAKMHKIWKHCAPSLFTFGPDIYVPYTADVMDEYAAPDNPLFVPEVRKDPGAVSYLLYAFGHNNAIGVSPFGVEDINADPATLKKPPFFVMMALNIDPAAMDCSATAPYLSAVYGFIREMEPLLLEYRGTAHMKSFVKHNAVDDGIMLSFEKYDIVVNYGRTEEKKPVASGIIYELAPDRFLMTGMNYTFTIYPKMGDRSEVVIGEAREGRLEQGRFVSGRILNGDERMDINLGDMPGAVSVEVYTI</sequence>
<gene>
    <name evidence="5" type="ORF">HNP82_001105</name>
</gene>
<dbReference type="EMBL" id="JACHFW010000003">
    <property type="protein sequence ID" value="MBB5264000.1"/>
    <property type="molecule type" value="Genomic_DNA"/>
</dbReference>
<dbReference type="GO" id="GO:0005975">
    <property type="term" value="P:carbohydrate metabolic process"/>
    <property type="evidence" value="ECO:0007669"/>
    <property type="project" value="InterPro"/>
</dbReference>
<evidence type="ECO:0008006" key="7">
    <source>
        <dbReference type="Google" id="ProtNLM"/>
    </source>
</evidence>
<evidence type="ECO:0000256" key="2">
    <source>
        <dbReference type="ARBA" id="ARBA00023295"/>
    </source>
</evidence>
<dbReference type="SUPFAM" id="SSF51445">
    <property type="entry name" value="(Trans)glycosidases"/>
    <property type="match status" value="1"/>
</dbReference>
<dbReference type="Pfam" id="PF18120">
    <property type="entry name" value="DUF5597"/>
    <property type="match status" value="1"/>
</dbReference>
<feature type="domain" description="Glycoside hydrolase family 42 N-terminal" evidence="3">
    <location>
        <begin position="50"/>
        <end position="200"/>
    </location>
</feature>
<dbReference type="Gene3D" id="3.20.20.80">
    <property type="entry name" value="Glycosidases"/>
    <property type="match status" value="1"/>
</dbReference>
<dbReference type="Pfam" id="PF02449">
    <property type="entry name" value="Glyco_hydro_42"/>
    <property type="match status" value="1"/>
</dbReference>
<evidence type="ECO:0000259" key="4">
    <source>
        <dbReference type="Pfam" id="PF18120"/>
    </source>
</evidence>
<dbReference type="InterPro" id="IPR040719">
    <property type="entry name" value="DUF5597"/>
</dbReference>
<keyword evidence="6" id="KW-1185">Reference proteome</keyword>
<dbReference type="AlphaFoldDB" id="A0A7W8H9A5"/>
<evidence type="ECO:0000313" key="5">
    <source>
        <dbReference type="EMBL" id="MBB5264000.1"/>
    </source>
</evidence>
<keyword evidence="1" id="KW-0378">Hydrolase</keyword>
<proteinExistence type="predicted"/>
<dbReference type="Gene3D" id="2.60.220.20">
    <property type="entry name" value="putative beta-Galactosidase from caulobacter crescentus"/>
    <property type="match status" value="1"/>
</dbReference>
<reference evidence="5 6" key="1">
    <citation type="submission" date="2020-08" db="EMBL/GenBank/DDBJ databases">
        <title>Genomic Encyclopedia of Type Strains, Phase IV (KMG-IV): sequencing the most valuable type-strain genomes for metagenomic binning, comparative biology and taxonomic classification.</title>
        <authorList>
            <person name="Goeker M."/>
        </authorList>
    </citation>
    <scope>NUCLEOTIDE SEQUENCE [LARGE SCALE GENOMIC DNA]</scope>
    <source>
        <strain evidence="5 6">DSM 106146</strain>
    </source>
</reference>
<comment type="caution">
    <text evidence="5">The sequence shown here is derived from an EMBL/GenBank/DDBJ whole genome shotgun (WGS) entry which is preliminary data.</text>
</comment>
<evidence type="ECO:0000313" key="6">
    <source>
        <dbReference type="Proteomes" id="UP000543642"/>
    </source>
</evidence>